<dbReference type="GO" id="GO:0061630">
    <property type="term" value="F:ubiquitin protein ligase activity"/>
    <property type="evidence" value="ECO:0007669"/>
    <property type="project" value="UniProtKB-EC"/>
</dbReference>
<dbReference type="GO" id="GO:0016567">
    <property type="term" value="P:protein ubiquitination"/>
    <property type="evidence" value="ECO:0007669"/>
    <property type="project" value="UniProtKB-ARBA"/>
</dbReference>
<dbReference type="FunFam" id="1.25.10.10:FF:000082">
    <property type="entry name" value="RING-type E3 ubiquitin transferase"/>
    <property type="match status" value="1"/>
</dbReference>
<dbReference type="EMBL" id="CP097507">
    <property type="protein sequence ID" value="URE01041.1"/>
    <property type="molecule type" value="Genomic_DNA"/>
</dbReference>
<feature type="repeat" description="ARM" evidence="7">
    <location>
        <begin position="237"/>
        <end position="279"/>
    </location>
</feature>
<dbReference type="EC" id="2.3.2.27" evidence="3"/>
<dbReference type="PANTHER" id="PTHR23315">
    <property type="entry name" value="U BOX DOMAIN-CONTAINING"/>
    <property type="match status" value="1"/>
</dbReference>
<feature type="domain" description="U-box" evidence="8">
    <location>
        <begin position="195"/>
        <end position="472"/>
    </location>
</feature>
<proteinExistence type="predicted"/>
<keyword evidence="10" id="KW-1185">Reference proteome</keyword>
<accession>A0A9E7K114</accession>
<evidence type="ECO:0000256" key="3">
    <source>
        <dbReference type="ARBA" id="ARBA00012483"/>
    </source>
</evidence>
<dbReference type="SMART" id="SM00185">
    <property type="entry name" value="ARM"/>
    <property type="match status" value="6"/>
</dbReference>
<evidence type="ECO:0000256" key="4">
    <source>
        <dbReference type="ARBA" id="ARBA00022679"/>
    </source>
</evidence>
<evidence type="ECO:0000256" key="7">
    <source>
        <dbReference type="PROSITE-ProRule" id="PRU00259"/>
    </source>
</evidence>
<protein>
    <recommendedName>
        <fullName evidence="3">RING-type E3 ubiquitin transferase</fullName>
        <ecNumber evidence="3">2.3.2.27</ecNumber>
    </recommendedName>
</protein>
<dbReference type="AlphaFoldDB" id="A0A9E7K114"/>
<organism evidence="9 10">
    <name type="scientific">Musa troglodytarum</name>
    <name type="common">fe'i banana</name>
    <dbReference type="NCBI Taxonomy" id="320322"/>
    <lineage>
        <taxon>Eukaryota</taxon>
        <taxon>Viridiplantae</taxon>
        <taxon>Streptophyta</taxon>
        <taxon>Embryophyta</taxon>
        <taxon>Tracheophyta</taxon>
        <taxon>Spermatophyta</taxon>
        <taxon>Magnoliopsida</taxon>
        <taxon>Liliopsida</taxon>
        <taxon>Zingiberales</taxon>
        <taxon>Musaceae</taxon>
        <taxon>Musa</taxon>
    </lineage>
</organism>
<dbReference type="Proteomes" id="UP001055439">
    <property type="component" value="Chromosome 5"/>
</dbReference>
<dbReference type="PANTHER" id="PTHR23315:SF346">
    <property type="entry name" value="(WILD MALAYSIAN BANANA) HYPOTHETICAL PROTEIN"/>
    <property type="match status" value="1"/>
</dbReference>
<evidence type="ECO:0000313" key="9">
    <source>
        <dbReference type="EMBL" id="URE01041.1"/>
    </source>
</evidence>
<keyword evidence="4" id="KW-0808">Transferase</keyword>
<comment type="catalytic activity">
    <reaction evidence="1">
        <text>S-ubiquitinyl-[E2 ubiquitin-conjugating enzyme]-L-cysteine + [acceptor protein]-L-lysine = [E2 ubiquitin-conjugating enzyme]-L-cysteine + N(6)-ubiquitinyl-[acceptor protein]-L-lysine.</text>
        <dbReference type="EC" id="2.3.2.27"/>
    </reaction>
</comment>
<comment type="pathway">
    <text evidence="2">Protein modification; protein ubiquitination.</text>
</comment>
<evidence type="ECO:0000256" key="5">
    <source>
        <dbReference type="ARBA" id="ARBA00022737"/>
    </source>
</evidence>
<dbReference type="SUPFAM" id="SSF48371">
    <property type="entry name" value="ARM repeat"/>
    <property type="match status" value="1"/>
</dbReference>
<dbReference type="InterPro" id="IPR011989">
    <property type="entry name" value="ARM-like"/>
</dbReference>
<dbReference type="PROSITE" id="PS50176">
    <property type="entry name" value="ARM_REPEAT"/>
    <property type="match status" value="1"/>
</dbReference>
<dbReference type="Gene3D" id="1.25.10.10">
    <property type="entry name" value="Leucine-rich Repeat Variant"/>
    <property type="match status" value="2"/>
</dbReference>
<dbReference type="InterPro" id="IPR016024">
    <property type="entry name" value="ARM-type_fold"/>
</dbReference>
<evidence type="ECO:0000259" key="8">
    <source>
        <dbReference type="Pfam" id="PF25598"/>
    </source>
</evidence>
<evidence type="ECO:0000313" key="10">
    <source>
        <dbReference type="Proteomes" id="UP001055439"/>
    </source>
</evidence>
<dbReference type="InterPro" id="IPR000225">
    <property type="entry name" value="Armadillo"/>
</dbReference>
<dbReference type="Pfam" id="PF25598">
    <property type="entry name" value="ARM_PUB"/>
    <property type="match status" value="1"/>
</dbReference>
<evidence type="ECO:0000256" key="2">
    <source>
        <dbReference type="ARBA" id="ARBA00004906"/>
    </source>
</evidence>
<name>A0A9E7K114_9LILI</name>
<dbReference type="InterPro" id="IPR058678">
    <property type="entry name" value="ARM_PUB"/>
</dbReference>
<keyword evidence="6" id="KW-0833">Ubl conjugation pathway</keyword>
<evidence type="ECO:0000256" key="6">
    <source>
        <dbReference type="ARBA" id="ARBA00022786"/>
    </source>
</evidence>
<dbReference type="OrthoDB" id="438065at2759"/>
<keyword evidence="5" id="KW-0677">Repeat</keyword>
<evidence type="ECO:0000256" key="1">
    <source>
        <dbReference type="ARBA" id="ARBA00000900"/>
    </source>
</evidence>
<gene>
    <name evidence="9" type="ORF">MUK42_18498</name>
</gene>
<reference evidence="9" key="1">
    <citation type="submission" date="2022-05" db="EMBL/GenBank/DDBJ databases">
        <title>The Musa troglodytarum L. genome provides insights into the mechanism of non-climacteric behaviour and enrichment of carotenoids.</title>
        <authorList>
            <person name="Wang J."/>
        </authorList>
    </citation>
    <scope>NUCLEOTIDE SEQUENCE</scope>
    <source>
        <tissue evidence="9">Leaf</tissue>
    </source>
</reference>
<sequence length="500" mass="54044">MNRNQKKWQARSGKSESGWITFLTRETNGEIGWWSLGRCLPTPSVTGNRRDTRRATPRAHAAQPALLFRCCPIYLPPSPSRFCSSRTQSDGSHRCPSQQKLAVFLRGYLIELEREWAESNRIEMEMGIPSNYRYMGRSYSDSGDCSGAFSDCNSDRSGEFPSYGSPTSSSSSSSGGGGLQRLLVACAADYSDEVVRGLISDLESPAATVESQRRAAMELRLLAKHNPENRLRIAAAGAVGPLVALLSHPDPLLQEHGVTAILNLSLCEENKALIAAAGAIRPLVRALRTGTPAARENAACALLRLAQLDDLRASIGRYGAIPPLVALLESSGPRGKKDAATALFTLLASRENKIRAVEAGIVRPLLDLMADPESGMVDKAAFVLHAVVEVAEGRAAAVEEYGVPVLVEMVETGTPRQKEIAVRSLFEICRESAIYRKMVAHEGAIPPLVALSQSGTKKAKEKAEALIELLRQPRTAGIKKSKCNVRIGEAGREMARCVVT</sequence>